<dbReference type="Proteomes" id="UP000291144">
    <property type="component" value="Unassembled WGS sequence"/>
</dbReference>
<evidence type="ECO:0000256" key="3">
    <source>
        <dbReference type="ARBA" id="ARBA00022723"/>
    </source>
</evidence>
<evidence type="ECO:0000313" key="7">
    <source>
        <dbReference type="EMBL" id="TCC64524.1"/>
    </source>
</evidence>
<protein>
    <recommendedName>
        <fullName evidence="6">VWFA domain-containing protein</fullName>
    </recommendedName>
</protein>
<dbReference type="AlphaFoldDB" id="A0A4R0KXQ8"/>
<dbReference type="SUPFAM" id="SSF48056">
    <property type="entry name" value="Di-copper centre-containing domain"/>
    <property type="match status" value="1"/>
</dbReference>
<evidence type="ECO:0000313" key="8">
    <source>
        <dbReference type="Proteomes" id="UP000291144"/>
    </source>
</evidence>
<dbReference type="PROSITE" id="PS00498">
    <property type="entry name" value="TYROSINASE_2"/>
    <property type="match status" value="1"/>
</dbReference>
<dbReference type="OrthoDB" id="2874181at2"/>
<dbReference type="PANTHER" id="PTHR11474">
    <property type="entry name" value="TYROSINASE FAMILY MEMBER"/>
    <property type="match status" value="1"/>
</dbReference>
<dbReference type="GO" id="GO:0046872">
    <property type="term" value="F:metal ion binding"/>
    <property type="evidence" value="ECO:0007669"/>
    <property type="project" value="UniProtKB-KW"/>
</dbReference>
<dbReference type="InterPro" id="IPR008922">
    <property type="entry name" value="Di-copper_centre_dom_sf"/>
</dbReference>
<dbReference type="InterPro" id="IPR050316">
    <property type="entry name" value="Tyrosinase/Hemocyanin"/>
</dbReference>
<keyword evidence="8" id="KW-1185">Reference proteome</keyword>
<proteinExistence type="inferred from homology"/>
<gene>
    <name evidence="7" type="ORF">E0H73_09060</name>
</gene>
<dbReference type="InterPro" id="IPR002035">
    <property type="entry name" value="VWF_A"/>
</dbReference>
<dbReference type="PROSITE" id="PS50234">
    <property type="entry name" value="VWFA"/>
    <property type="match status" value="1"/>
</dbReference>
<feature type="compositionally biased region" description="Acidic residues" evidence="5">
    <location>
        <begin position="1061"/>
        <end position="1071"/>
    </location>
</feature>
<organism evidence="7 8">
    <name type="scientific">Kribbella pittospori</name>
    <dbReference type="NCBI Taxonomy" id="722689"/>
    <lineage>
        <taxon>Bacteria</taxon>
        <taxon>Bacillati</taxon>
        <taxon>Actinomycetota</taxon>
        <taxon>Actinomycetes</taxon>
        <taxon>Propionibacteriales</taxon>
        <taxon>Kribbellaceae</taxon>
        <taxon>Kribbella</taxon>
    </lineage>
</organism>
<comment type="cofactor">
    <cofactor evidence="1">
        <name>Cu(2+)</name>
        <dbReference type="ChEBI" id="CHEBI:29036"/>
    </cofactor>
</comment>
<dbReference type="InterPro" id="IPR036465">
    <property type="entry name" value="vWFA_dom_sf"/>
</dbReference>
<evidence type="ECO:0000256" key="1">
    <source>
        <dbReference type="ARBA" id="ARBA00001973"/>
    </source>
</evidence>
<dbReference type="PRINTS" id="PR00092">
    <property type="entry name" value="TYROSINASE"/>
</dbReference>
<keyword evidence="3" id="KW-0479">Metal-binding</keyword>
<dbReference type="PANTHER" id="PTHR11474:SF126">
    <property type="entry name" value="TYROSINASE-LIKE PROTEIN TYR-1-RELATED"/>
    <property type="match status" value="1"/>
</dbReference>
<dbReference type="CDD" id="cd00198">
    <property type="entry name" value="vWFA"/>
    <property type="match status" value="1"/>
</dbReference>
<dbReference type="SMART" id="SM00327">
    <property type="entry name" value="VWA"/>
    <property type="match status" value="1"/>
</dbReference>
<dbReference type="Gene3D" id="3.40.50.410">
    <property type="entry name" value="von Willebrand factor, type A domain"/>
    <property type="match status" value="1"/>
</dbReference>
<comment type="caution">
    <text evidence="7">The sequence shown here is derived from an EMBL/GenBank/DDBJ whole genome shotgun (WGS) entry which is preliminary data.</text>
</comment>
<feature type="domain" description="VWFA" evidence="6">
    <location>
        <begin position="512"/>
        <end position="701"/>
    </location>
</feature>
<keyword evidence="4" id="KW-0186">Copper</keyword>
<evidence type="ECO:0000256" key="5">
    <source>
        <dbReference type="SAM" id="MobiDB-lite"/>
    </source>
</evidence>
<dbReference type="EMBL" id="SJKB01000002">
    <property type="protein sequence ID" value="TCC64524.1"/>
    <property type="molecule type" value="Genomic_DNA"/>
</dbReference>
<evidence type="ECO:0000259" key="6">
    <source>
        <dbReference type="PROSITE" id="PS50234"/>
    </source>
</evidence>
<dbReference type="Pfam" id="PF00264">
    <property type="entry name" value="Tyrosinase"/>
    <property type="match status" value="1"/>
</dbReference>
<dbReference type="SUPFAM" id="SSF53300">
    <property type="entry name" value="vWA-like"/>
    <property type="match status" value="1"/>
</dbReference>
<dbReference type="Gene3D" id="1.10.1280.10">
    <property type="entry name" value="Di-copper center containing domain from catechol oxidase"/>
    <property type="match status" value="1"/>
</dbReference>
<comment type="similarity">
    <text evidence="2">Belongs to the tyrosinase family.</text>
</comment>
<evidence type="ECO:0000256" key="2">
    <source>
        <dbReference type="ARBA" id="ARBA00009928"/>
    </source>
</evidence>
<reference evidence="7 8" key="1">
    <citation type="submission" date="2019-02" db="EMBL/GenBank/DDBJ databases">
        <title>Kribbella capetownensis sp. nov. and Kribbella speibonae sp. nov., isolated from soil.</title>
        <authorList>
            <person name="Curtis S.M."/>
            <person name="Norton I."/>
            <person name="Everest G.J."/>
            <person name="Meyers P.R."/>
        </authorList>
    </citation>
    <scope>NUCLEOTIDE SEQUENCE [LARGE SCALE GENOMIC DNA]</scope>
    <source>
        <strain evidence="7 8">NRRL B-24813</strain>
    </source>
</reference>
<feature type="compositionally biased region" description="Basic and acidic residues" evidence="5">
    <location>
        <begin position="1072"/>
        <end position="1081"/>
    </location>
</feature>
<name>A0A4R0KXQ8_9ACTN</name>
<dbReference type="GO" id="GO:0016491">
    <property type="term" value="F:oxidoreductase activity"/>
    <property type="evidence" value="ECO:0007669"/>
    <property type="project" value="InterPro"/>
</dbReference>
<dbReference type="InterPro" id="IPR002227">
    <property type="entry name" value="Tyrosinase_Cu-bd"/>
</dbReference>
<dbReference type="PROSITE" id="PS00497">
    <property type="entry name" value="TYROSINASE_1"/>
    <property type="match status" value="1"/>
</dbReference>
<evidence type="ECO:0000256" key="4">
    <source>
        <dbReference type="ARBA" id="ARBA00023008"/>
    </source>
</evidence>
<sequence>MPSQDCCPEILRSGAAGRLESQRCGGGRSLKDVGCLPRVLGDCAPYQGGSTVFCRRNIRKLIEEYNAAAPADRPATELIRFRNALVALKAAPSKLAPPHNQANRYDDYVYIHQQSMAGHPASDPGPHPGHRGPMFFPWHREFLRRFEQDLRTVSGDPTLCLPYWNWSEDKTPADPGYPFFTEFLGGNGTGPGIVVADGVFAKANGWNLAIADAYDNDPQHGANLSSLQRQLGAGAANLPTAAAVTGALAEETYDARPWNRSTPGADSFRNLVEGWVGPQPGPNNHNRVHVWVGGSMLPGTSPNDPVFFLNHAKEDQLWAVWTQKYPAVAHYLPPDSEPLPAGHTHLKRLSDHMDSLAEYFSGTTLDRPIDLLDHKSITWYDTDLPDIVLESGPAVGFTDVPAGLTLGRKIRFRIRNCRPVNVSVTAVPTGNFSVVGGPDFVVIPDRANDFETLEIEVRFHAIGANVQVAAVDLQATVTDDEGYYSANPGDAFVVGTFHVELVASNIITTGSSIALVLDRSGSMADIVTGGLTKNALLKSAVGVLHSLMHDDDEIGIARFDHVADAILTMSPKSAGLGTVLTGPDLDPRGATSVGAGLLAGSALINGPGASHPNKALLVLTDGNENTAPLVGSLPAGTVNQTTFAIGFGLPGQVSDQVLSQLSGNSGGYLLTTGAMSSATERFRLAKYFLQILKDASLNQTVIDPEGWLLWNQTAQSIPFSLMAADLSVDVVVLCPVPELLDFTLTAPGGEVITRDSAVAEPNVSYVTDADVAYFRLLLPALTANPTGSHQGRWTASLRLRDPKDVLEELELEGDDRAIQAFLRALREWTSQPVHYSLSVHTYSNLRLDAAVLQKTFTPGADAAITASLREYDQPLTARAKVWAEVRLPDGTMSRVELAHLGDGRYAANYPLTTPGQYQFVVRAVGRSPSNRAFSREKILTAGVWVGGDDPWKPLTDEDRDGQEDFGRLRDVMDKLPGSAAVRDRLSRAGLDLKGLRDALIAATNQPTAGSKPDDVSVDDPVARRQLVSELTEQARSDTPELSTAVVRRPKRPGVPGNLFVDDPEPIAPDDEPGGHDHNPHS</sequence>
<feature type="region of interest" description="Disordered" evidence="5">
    <location>
        <begin position="1030"/>
        <end position="1081"/>
    </location>
</feature>
<accession>A0A4R0KXQ8</accession>